<reference evidence="2" key="1">
    <citation type="submission" date="2020-02" db="EMBL/GenBank/DDBJ databases">
        <authorList>
            <person name="Meier V. D."/>
        </authorList>
    </citation>
    <scope>NUCLEOTIDE SEQUENCE</scope>
    <source>
        <strain evidence="2">AVDCRST_MAG25</strain>
    </source>
</reference>
<feature type="compositionally biased region" description="Basic residues" evidence="1">
    <location>
        <begin position="44"/>
        <end position="56"/>
    </location>
</feature>
<feature type="region of interest" description="Disordered" evidence="1">
    <location>
        <begin position="1"/>
        <end position="67"/>
    </location>
</feature>
<sequence>GTAAHQERGRGSVGADACRPGSGRQPPPLADSNPCPLPPLQGGRRLRPRRPRHGRLPRREPQKAVSV</sequence>
<gene>
    <name evidence="2" type="ORF">AVDCRST_MAG25-1723</name>
</gene>
<feature type="compositionally biased region" description="Basic and acidic residues" evidence="1">
    <location>
        <begin position="1"/>
        <end position="10"/>
    </location>
</feature>
<accession>A0A6J4R9A8</accession>
<feature type="compositionally biased region" description="Basic and acidic residues" evidence="1">
    <location>
        <begin position="57"/>
        <end position="67"/>
    </location>
</feature>
<protein>
    <submittedName>
        <fullName evidence="2">Uncharacterized protein</fullName>
    </submittedName>
</protein>
<evidence type="ECO:0000313" key="2">
    <source>
        <dbReference type="EMBL" id="CAA9467804.1"/>
    </source>
</evidence>
<proteinExistence type="predicted"/>
<name>A0A6J4R9A8_9ACTN</name>
<dbReference type="AlphaFoldDB" id="A0A6J4R9A8"/>
<evidence type="ECO:0000256" key="1">
    <source>
        <dbReference type="SAM" id="MobiDB-lite"/>
    </source>
</evidence>
<dbReference type="EMBL" id="CADCVI010000103">
    <property type="protein sequence ID" value="CAA9467804.1"/>
    <property type="molecule type" value="Genomic_DNA"/>
</dbReference>
<feature type="non-terminal residue" evidence="2">
    <location>
        <position position="67"/>
    </location>
</feature>
<feature type="compositionally biased region" description="Pro residues" evidence="1">
    <location>
        <begin position="25"/>
        <end position="39"/>
    </location>
</feature>
<feature type="non-terminal residue" evidence="2">
    <location>
        <position position="1"/>
    </location>
</feature>
<organism evidence="2">
    <name type="scientific">uncultured Rubrobacteraceae bacterium</name>
    <dbReference type="NCBI Taxonomy" id="349277"/>
    <lineage>
        <taxon>Bacteria</taxon>
        <taxon>Bacillati</taxon>
        <taxon>Actinomycetota</taxon>
        <taxon>Rubrobacteria</taxon>
        <taxon>Rubrobacterales</taxon>
        <taxon>Rubrobacteraceae</taxon>
        <taxon>environmental samples</taxon>
    </lineage>
</organism>